<evidence type="ECO:0000313" key="2">
    <source>
        <dbReference type="Proteomes" id="UP001054837"/>
    </source>
</evidence>
<protein>
    <submittedName>
        <fullName evidence="1">Uncharacterized protein</fullName>
    </submittedName>
</protein>
<keyword evidence="2" id="KW-1185">Reference proteome</keyword>
<gene>
    <name evidence="1" type="ORF">CDAR_229301</name>
</gene>
<dbReference type="AlphaFoldDB" id="A0AAV4PZ25"/>
<dbReference type="EMBL" id="BPLQ01003538">
    <property type="protein sequence ID" value="GIY01187.1"/>
    <property type="molecule type" value="Genomic_DNA"/>
</dbReference>
<name>A0AAV4PZ25_9ARAC</name>
<dbReference type="Proteomes" id="UP001054837">
    <property type="component" value="Unassembled WGS sequence"/>
</dbReference>
<sequence>MTVCERIAYRFFCAKSMLNSSIAQSTNIVARHCLDYIDLIVPQMTHVSTDVLEPLIALAICLNDINQVTLVISSSYSACKLEPDKTDKLITPTQRNIF</sequence>
<evidence type="ECO:0000313" key="1">
    <source>
        <dbReference type="EMBL" id="GIY01187.1"/>
    </source>
</evidence>
<reference evidence="1 2" key="1">
    <citation type="submission" date="2021-06" db="EMBL/GenBank/DDBJ databases">
        <title>Caerostris darwini draft genome.</title>
        <authorList>
            <person name="Kono N."/>
            <person name="Arakawa K."/>
        </authorList>
    </citation>
    <scope>NUCLEOTIDE SEQUENCE [LARGE SCALE GENOMIC DNA]</scope>
</reference>
<proteinExistence type="predicted"/>
<accession>A0AAV4PZ25</accession>
<organism evidence="1 2">
    <name type="scientific">Caerostris darwini</name>
    <dbReference type="NCBI Taxonomy" id="1538125"/>
    <lineage>
        <taxon>Eukaryota</taxon>
        <taxon>Metazoa</taxon>
        <taxon>Ecdysozoa</taxon>
        <taxon>Arthropoda</taxon>
        <taxon>Chelicerata</taxon>
        <taxon>Arachnida</taxon>
        <taxon>Araneae</taxon>
        <taxon>Araneomorphae</taxon>
        <taxon>Entelegynae</taxon>
        <taxon>Araneoidea</taxon>
        <taxon>Araneidae</taxon>
        <taxon>Caerostris</taxon>
    </lineage>
</organism>
<comment type="caution">
    <text evidence="1">The sequence shown here is derived from an EMBL/GenBank/DDBJ whole genome shotgun (WGS) entry which is preliminary data.</text>
</comment>